<reference evidence="13 14" key="1">
    <citation type="submission" date="2020-10" db="EMBL/GenBank/DDBJ databases">
        <title>Phylogeny of dyella-like bacteria.</title>
        <authorList>
            <person name="Fu J."/>
        </authorList>
    </citation>
    <scope>NUCLEOTIDE SEQUENCE [LARGE SCALE GENOMIC DNA]</scope>
    <source>
        <strain evidence="13 14">KACC 19113</strain>
    </source>
</reference>
<dbReference type="Pfam" id="PF05746">
    <property type="entry name" value="DALR_1"/>
    <property type="match status" value="1"/>
</dbReference>
<sequence>MSAAKSLLIELGTEELPPKALDELSAAFARGICDGLARRGIDAALGKASAYCSPRRLAVHIPHVSAMQPDQSVERRGPAVNAALDEQGQPSKALAGFAQSCGVSVEQLEKLETDKGAWFVFRAVKPGQTLASLLPEIVDEALKGLPIPRPMRWANHEYGFVRPAHWLVMLHGADIMDGTVMGLTSGRKSRGHRFMHPHPVHVADADGWLDAMRNAKVLADPAERRQRVREEVARAAKETGGEPRLEEALLEEIANLTEWPVAIACDFERNFLAVPQEALVTTMETNQKFVPVFDASGKLTEHFIGIANIESKQPAEIRKGYERVIRPRFADAKFFWDEDLKTPLASYQEQLKNVTYQQALGSVWDKSVRVAELARVIAGRVGVDAGAATRAASLSKCDLLTRMVGEFPELQGVMGRYYAGHDGESVEVAVALDSYYQPRFARDGIAADKIGQVLAVAERLDTLAGIFAVGMKPSGNKDPFALRRAALGLARTLIEGKLELDLRAAFVEALELLPEAAFAAGVKPGKDGKLPVIDIGQRRAVLVGELVDFVLDRLRGYYAEQGCPAEAYEAVLAVQPETLPDFGRRLHAVVEFGRLPEAASLAAANKRVANILRKQAEEGDEPASLREVDPAHFESDAERTLADALAAAGKETAEPLQHGDYTSVLKRLAQLQAPVDAFFEQVLVNAENPVVRRNRLALLERLKAAFGAVADIALLRE</sequence>
<proteinExistence type="inferred from homology"/>
<dbReference type="SUPFAM" id="SSF109604">
    <property type="entry name" value="HD-domain/PDEase-like"/>
    <property type="match status" value="1"/>
</dbReference>
<evidence type="ECO:0000256" key="11">
    <source>
        <dbReference type="HAMAP-Rule" id="MF_00255"/>
    </source>
</evidence>
<evidence type="ECO:0000256" key="3">
    <source>
        <dbReference type="ARBA" id="ARBA00011209"/>
    </source>
</evidence>
<keyword evidence="4 11" id="KW-0963">Cytoplasm</keyword>
<dbReference type="EC" id="6.1.1.14" evidence="11"/>
<dbReference type="Proteomes" id="UP001620339">
    <property type="component" value="Unassembled WGS sequence"/>
</dbReference>
<evidence type="ECO:0000259" key="12">
    <source>
        <dbReference type="SMART" id="SM00836"/>
    </source>
</evidence>
<feature type="domain" description="DALR anticodon binding" evidence="12">
    <location>
        <begin position="607"/>
        <end position="712"/>
    </location>
</feature>
<protein>
    <recommendedName>
        <fullName evidence="11">Glycine--tRNA ligase beta subunit</fullName>
        <ecNumber evidence="11">6.1.1.14</ecNumber>
    </recommendedName>
    <alternativeName>
        <fullName evidence="11">Glycyl-tRNA synthetase beta subunit</fullName>
        <shortName evidence="11">GlyRS</shortName>
    </alternativeName>
</protein>
<comment type="subunit">
    <text evidence="3 11">Tetramer of two alpha and two beta subunits.</text>
</comment>
<dbReference type="InterPro" id="IPR006194">
    <property type="entry name" value="Gly-tRNA-synth_heterodimer"/>
</dbReference>
<dbReference type="SMART" id="SM00836">
    <property type="entry name" value="DALR_1"/>
    <property type="match status" value="1"/>
</dbReference>
<evidence type="ECO:0000256" key="5">
    <source>
        <dbReference type="ARBA" id="ARBA00022598"/>
    </source>
</evidence>
<organism evidence="13 14">
    <name type="scientific">Rhodanobacter hydrolyticus</name>
    <dbReference type="NCBI Taxonomy" id="2250595"/>
    <lineage>
        <taxon>Bacteria</taxon>
        <taxon>Pseudomonadati</taxon>
        <taxon>Pseudomonadota</taxon>
        <taxon>Gammaproteobacteria</taxon>
        <taxon>Lysobacterales</taxon>
        <taxon>Rhodanobacteraceae</taxon>
        <taxon>Rhodanobacter</taxon>
    </lineage>
</organism>
<comment type="subcellular location">
    <subcellularLocation>
        <location evidence="1 11">Cytoplasm</location>
    </subcellularLocation>
</comment>
<dbReference type="InterPro" id="IPR008909">
    <property type="entry name" value="DALR_anticod-bd"/>
</dbReference>
<evidence type="ECO:0000256" key="6">
    <source>
        <dbReference type="ARBA" id="ARBA00022741"/>
    </source>
</evidence>
<evidence type="ECO:0000256" key="7">
    <source>
        <dbReference type="ARBA" id="ARBA00022840"/>
    </source>
</evidence>
<dbReference type="HAMAP" id="MF_00255">
    <property type="entry name" value="Gly_tRNA_synth_beta"/>
    <property type="match status" value="1"/>
</dbReference>
<keyword evidence="7 11" id="KW-0067">ATP-binding</keyword>
<evidence type="ECO:0000256" key="9">
    <source>
        <dbReference type="ARBA" id="ARBA00023146"/>
    </source>
</evidence>
<dbReference type="PANTHER" id="PTHR30075">
    <property type="entry name" value="GLYCYL-TRNA SYNTHETASE"/>
    <property type="match status" value="1"/>
</dbReference>
<name>A0ABW8J8Z0_9GAMM</name>
<comment type="similarity">
    <text evidence="2 11">Belongs to the class-II aminoacyl-tRNA synthetase family.</text>
</comment>
<accession>A0ABW8J8Z0</accession>
<comment type="caution">
    <text evidence="13">The sequence shown here is derived from an EMBL/GenBank/DDBJ whole genome shotgun (WGS) entry which is preliminary data.</text>
</comment>
<evidence type="ECO:0000256" key="1">
    <source>
        <dbReference type="ARBA" id="ARBA00004496"/>
    </source>
</evidence>
<dbReference type="RefSeq" id="WP_404614774.1">
    <property type="nucleotide sequence ID" value="NZ_JADIKK010000008.1"/>
</dbReference>
<evidence type="ECO:0000313" key="13">
    <source>
        <dbReference type="EMBL" id="MFK2878208.1"/>
    </source>
</evidence>
<keyword evidence="14" id="KW-1185">Reference proteome</keyword>
<dbReference type="Pfam" id="PF02092">
    <property type="entry name" value="tRNA_synt_2f"/>
    <property type="match status" value="1"/>
</dbReference>
<evidence type="ECO:0000313" key="14">
    <source>
        <dbReference type="Proteomes" id="UP001620339"/>
    </source>
</evidence>
<evidence type="ECO:0000256" key="2">
    <source>
        <dbReference type="ARBA" id="ARBA00008226"/>
    </source>
</evidence>
<evidence type="ECO:0000256" key="8">
    <source>
        <dbReference type="ARBA" id="ARBA00022917"/>
    </source>
</evidence>
<dbReference type="NCBIfam" id="TIGR00211">
    <property type="entry name" value="glyS"/>
    <property type="match status" value="1"/>
</dbReference>
<dbReference type="GO" id="GO:0004820">
    <property type="term" value="F:glycine-tRNA ligase activity"/>
    <property type="evidence" value="ECO:0007669"/>
    <property type="project" value="UniProtKB-EC"/>
</dbReference>
<evidence type="ECO:0000256" key="10">
    <source>
        <dbReference type="ARBA" id="ARBA00047937"/>
    </source>
</evidence>
<keyword evidence="6 11" id="KW-0547">Nucleotide-binding</keyword>
<evidence type="ECO:0000256" key="4">
    <source>
        <dbReference type="ARBA" id="ARBA00022490"/>
    </source>
</evidence>
<dbReference type="InterPro" id="IPR015944">
    <property type="entry name" value="Gly-tRNA-synth_bsu"/>
</dbReference>
<comment type="catalytic activity">
    <reaction evidence="10 11">
        <text>tRNA(Gly) + glycine + ATP = glycyl-tRNA(Gly) + AMP + diphosphate</text>
        <dbReference type="Rhea" id="RHEA:16013"/>
        <dbReference type="Rhea" id="RHEA-COMP:9664"/>
        <dbReference type="Rhea" id="RHEA-COMP:9683"/>
        <dbReference type="ChEBI" id="CHEBI:30616"/>
        <dbReference type="ChEBI" id="CHEBI:33019"/>
        <dbReference type="ChEBI" id="CHEBI:57305"/>
        <dbReference type="ChEBI" id="CHEBI:78442"/>
        <dbReference type="ChEBI" id="CHEBI:78522"/>
        <dbReference type="ChEBI" id="CHEBI:456215"/>
        <dbReference type="EC" id="6.1.1.14"/>
    </reaction>
</comment>
<dbReference type="PRINTS" id="PR01045">
    <property type="entry name" value="TRNASYNTHGB"/>
</dbReference>
<dbReference type="Gene3D" id="1.10.730.10">
    <property type="entry name" value="Isoleucyl-tRNA Synthetase, Domain 1"/>
    <property type="match status" value="1"/>
</dbReference>
<keyword evidence="8 11" id="KW-0648">Protein biosynthesis</keyword>
<keyword evidence="9 11" id="KW-0030">Aminoacyl-tRNA synthetase</keyword>
<dbReference type="PANTHER" id="PTHR30075:SF2">
    <property type="entry name" value="GLYCINE--TRNA LIGASE, CHLOROPLASTIC_MITOCHONDRIAL 2"/>
    <property type="match status" value="1"/>
</dbReference>
<dbReference type="EMBL" id="JADIKK010000008">
    <property type="protein sequence ID" value="MFK2878208.1"/>
    <property type="molecule type" value="Genomic_DNA"/>
</dbReference>
<dbReference type="PROSITE" id="PS50861">
    <property type="entry name" value="AA_TRNA_LIGASE_II_GLYAB"/>
    <property type="match status" value="1"/>
</dbReference>
<gene>
    <name evidence="11" type="primary">glyS</name>
    <name evidence="13" type="ORF">ISP25_14120</name>
</gene>
<keyword evidence="5 11" id="KW-0436">Ligase</keyword>